<sequence>MNTRYLWIPLILAACHKGPGTPPHGFVGKWNLIAVHVAAYDSTGVETSSYTYTTPPGSYFEFDAQGRWVESLYPVADTSLGLSGTWSKVTDSTFVLTNPMASSSVVCSIDTLNSSTFAFSETRPALFNGTRHGYIGYTFELIQ</sequence>
<accession>A0A4R8DRB4</accession>
<dbReference type="AlphaFoldDB" id="A0A4R8DRB4"/>
<dbReference type="Proteomes" id="UP000294498">
    <property type="component" value="Unassembled WGS sequence"/>
</dbReference>
<gene>
    <name evidence="1" type="ORF">EDB95_1388</name>
</gene>
<dbReference type="PROSITE" id="PS51257">
    <property type="entry name" value="PROKAR_LIPOPROTEIN"/>
    <property type="match status" value="1"/>
</dbReference>
<dbReference type="RefSeq" id="WP_133991917.1">
    <property type="nucleotide sequence ID" value="NZ_SODV01000001.1"/>
</dbReference>
<comment type="caution">
    <text evidence="1">The sequence shown here is derived from an EMBL/GenBank/DDBJ whole genome shotgun (WGS) entry which is preliminary data.</text>
</comment>
<reference evidence="1 2" key="1">
    <citation type="submission" date="2019-03" db="EMBL/GenBank/DDBJ databases">
        <title>Genomic Encyclopedia of Type Strains, Phase IV (KMG-IV): sequencing the most valuable type-strain genomes for metagenomic binning, comparative biology and taxonomic classification.</title>
        <authorList>
            <person name="Goeker M."/>
        </authorList>
    </citation>
    <scope>NUCLEOTIDE SEQUENCE [LARGE SCALE GENOMIC DNA]</scope>
    <source>
        <strain evidence="1 2">DSM 100059</strain>
    </source>
</reference>
<name>A0A4R8DRB4_9BACT</name>
<protein>
    <recommendedName>
        <fullName evidence="3">Lipocalin-like protein</fullName>
    </recommendedName>
</protein>
<keyword evidence="2" id="KW-1185">Reference proteome</keyword>
<dbReference type="EMBL" id="SODV01000001">
    <property type="protein sequence ID" value="TDX00366.1"/>
    <property type="molecule type" value="Genomic_DNA"/>
</dbReference>
<proteinExistence type="predicted"/>
<evidence type="ECO:0008006" key="3">
    <source>
        <dbReference type="Google" id="ProtNLM"/>
    </source>
</evidence>
<evidence type="ECO:0000313" key="2">
    <source>
        <dbReference type="Proteomes" id="UP000294498"/>
    </source>
</evidence>
<organism evidence="1 2">
    <name type="scientific">Dinghuibacter silviterrae</name>
    <dbReference type="NCBI Taxonomy" id="1539049"/>
    <lineage>
        <taxon>Bacteria</taxon>
        <taxon>Pseudomonadati</taxon>
        <taxon>Bacteroidota</taxon>
        <taxon>Chitinophagia</taxon>
        <taxon>Chitinophagales</taxon>
        <taxon>Chitinophagaceae</taxon>
        <taxon>Dinghuibacter</taxon>
    </lineage>
</organism>
<evidence type="ECO:0000313" key="1">
    <source>
        <dbReference type="EMBL" id="TDX00366.1"/>
    </source>
</evidence>